<evidence type="ECO:0000313" key="1">
    <source>
        <dbReference type="EMBL" id="KOF89044.1"/>
    </source>
</evidence>
<proteinExistence type="predicted"/>
<protein>
    <submittedName>
        <fullName evidence="1">Uncharacterized protein</fullName>
    </submittedName>
</protein>
<dbReference type="AlphaFoldDB" id="A0A0L8HIT4"/>
<gene>
    <name evidence="1" type="ORF">OCBIM_22013762mg</name>
</gene>
<reference evidence="1" key="1">
    <citation type="submission" date="2015-07" db="EMBL/GenBank/DDBJ databases">
        <title>MeaNS - Measles Nucleotide Surveillance Program.</title>
        <authorList>
            <person name="Tran T."/>
            <person name="Druce J."/>
        </authorList>
    </citation>
    <scope>NUCLEOTIDE SEQUENCE</scope>
    <source>
        <strain evidence="1">UCB-OBI-ISO-001</strain>
        <tissue evidence="1">Gonad</tissue>
    </source>
</reference>
<sequence length="107" mass="12660">MWLESKLLTMQPRRIVHSLRTFVRFLGFCFSNIKPCFSTLPFSVQKKMKKSKTKSYSKLEFTEQREKLSVIVPGTSSKLLRIDSEYNFSYNENGILIHTRRYTTVLK</sequence>
<organism evidence="1">
    <name type="scientific">Octopus bimaculoides</name>
    <name type="common">California two-spotted octopus</name>
    <dbReference type="NCBI Taxonomy" id="37653"/>
    <lineage>
        <taxon>Eukaryota</taxon>
        <taxon>Metazoa</taxon>
        <taxon>Spiralia</taxon>
        <taxon>Lophotrochozoa</taxon>
        <taxon>Mollusca</taxon>
        <taxon>Cephalopoda</taxon>
        <taxon>Coleoidea</taxon>
        <taxon>Octopodiformes</taxon>
        <taxon>Octopoda</taxon>
        <taxon>Incirrata</taxon>
        <taxon>Octopodidae</taxon>
        <taxon>Octopus</taxon>
    </lineage>
</organism>
<name>A0A0L8HIT4_OCTBM</name>
<dbReference type="EMBL" id="KQ418059">
    <property type="protein sequence ID" value="KOF89044.1"/>
    <property type="molecule type" value="Genomic_DNA"/>
</dbReference>
<accession>A0A0L8HIT4</accession>